<evidence type="ECO:0000256" key="1">
    <source>
        <dbReference type="ARBA" id="ARBA00006987"/>
    </source>
</evidence>
<sequence length="328" mass="34263">MKTLKRLFAYRRLLCGLAAGAFCATAVAADPYPSQPITLVNPYAAGGPADVLGRALARELEKQLGKPVIVENKAGGGAAIGANFVARAKPDGYTLLLGTSAAHVVTPLMQRTPYDGIKDFAFVSIVANQPNMLVARPTLNAASVADLVAMARKDPGKINYASAGPGSSPHLGAELFRERAGVDIVHIPYSGAAPAINDLVGGQVDIAVLNLAASLQFIRSGRLKALAYANGKRSPLLPDVPTLAESGVTGAESASWYSLAAPKGTPVDVLQRLNDAMGRVNADAEYGKLMQAQGVDLWNMTPAEATAFVEKDQLAMKKLVESAGLMKK</sequence>
<dbReference type="CDD" id="cd07012">
    <property type="entry name" value="PBP2_Bug_TTT"/>
    <property type="match status" value="1"/>
</dbReference>
<dbReference type="EMBL" id="JAOCKG010000008">
    <property type="protein sequence ID" value="MDH2052613.1"/>
    <property type="molecule type" value="Genomic_DNA"/>
</dbReference>
<evidence type="ECO:0000313" key="3">
    <source>
        <dbReference type="EMBL" id="MDH2052613.1"/>
    </source>
</evidence>
<dbReference type="RefSeq" id="WP_006222843.1">
    <property type="nucleotide sequence ID" value="NZ_ALJE01000005.1"/>
</dbReference>
<comment type="similarity">
    <text evidence="1">Belongs to the UPF0065 (bug) family.</text>
</comment>
<evidence type="ECO:0000313" key="4">
    <source>
        <dbReference type="Proteomes" id="UP001161276"/>
    </source>
</evidence>
<dbReference type="Pfam" id="PF03401">
    <property type="entry name" value="TctC"/>
    <property type="match status" value="1"/>
</dbReference>
<accession>A0AA42WDW1</accession>
<dbReference type="InterPro" id="IPR042100">
    <property type="entry name" value="Bug_dom1"/>
</dbReference>
<keyword evidence="2" id="KW-0732">Signal</keyword>
<feature type="signal peptide" evidence="2">
    <location>
        <begin position="1"/>
        <end position="28"/>
    </location>
</feature>
<dbReference type="PANTHER" id="PTHR42928:SF5">
    <property type="entry name" value="BLR1237 PROTEIN"/>
    <property type="match status" value="1"/>
</dbReference>
<gene>
    <name evidence="3" type="ORF">N5K24_19580</name>
</gene>
<feature type="chain" id="PRO_5041310429" evidence="2">
    <location>
        <begin position="29"/>
        <end position="328"/>
    </location>
</feature>
<evidence type="ECO:0000256" key="2">
    <source>
        <dbReference type="SAM" id="SignalP"/>
    </source>
</evidence>
<protein>
    <submittedName>
        <fullName evidence="3">Tripartite tricarboxylate transporter substrate binding protein</fullName>
    </submittedName>
</protein>
<dbReference type="PIRSF" id="PIRSF017082">
    <property type="entry name" value="YflP"/>
    <property type="match status" value="1"/>
</dbReference>
<dbReference type="Gene3D" id="3.40.190.150">
    <property type="entry name" value="Bordetella uptake gene, domain 1"/>
    <property type="match status" value="1"/>
</dbReference>
<reference evidence="3" key="1">
    <citation type="submission" date="2022-09" db="EMBL/GenBank/DDBJ databases">
        <title>Intensive care unit water sources are persistently colonized with multi-drug resistant bacteria and are the site of extensive horizontal gene transfer of antibiotic resistance genes.</title>
        <authorList>
            <person name="Diorio-Toth L."/>
        </authorList>
    </citation>
    <scope>NUCLEOTIDE SEQUENCE</scope>
    <source>
        <strain evidence="3">GD03676</strain>
    </source>
</reference>
<dbReference type="AlphaFoldDB" id="A0AA42WDW1"/>
<proteinExistence type="inferred from homology"/>
<dbReference type="Gene3D" id="3.40.190.10">
    <property type="entry name" value="Periplasmic binding protein-like II"/>
    <property type="match status" value="1"/>
</dbReference>
<dbReference type="PANTHER" id="PTHR42928">
    <property type="entry name" value="TRICARBOXYLATE-BINDING PROTEIN"/>
    <property type="match status" value="1"/>
</dbReference>
<dbReference type="InterPro" id="IPR005064">
    <property type="entry name" value="BUG"/>
</dbReference>
<organism evidence="3 4">
    <name type="scientific">Achromobacter marplatensis</name>
    <dbReference type="NCBI Taxonomy" id="470868"/>
    <lineage>
        <taxon>Bacteria</taxon>
        <taxon>Pseudomonadati</taxon>
        <taxon>Pseudomonadota</taxon>
        <taxon>Betaproteobacteria</taxon>
        <taxon>Burkholderiales</taxon>
        <taxon>Alcaligenaceae</taxon>
        <taxon>Achromobacter</taxon>
    </lineage>
</organism>
<dbReference type="Proteomes" id="UP001161276">
    <property type="component" value="Unassembled WGS sequence"/>
</dbReference>
<dbReference type="SUPFAM" id="SSF53850">
    <property type="entry name" value="Periplasmic binding protein-like II"/>
    <property type="match status" value="1"/>
</dbReference>
<comment type="caution">
    <text evidence="3">The sequence shown here is derived from an EMBL/GenBank/DDBJ whole genome shotgun (WGS) entry which is preliminary data.</text>
</comment>
<name>A0AA42WDW1_9BURK</name>